<dbReference type="SMART" id="SM00219">
    <property type="entry name" value="TyrKc"/>
    <property type="match status" value="1"/>
</dbReference>
<gene>
    <name evidence="7" type="ORF">PMAYCL1PPCAC_24396</name>
</gene>
<feature type="domain" description="FERM" evidence="6">
    <location>
        <begin position="3"/>
        <end position="327"/>
    </location>
</feature>
<reference evidence="8" key="1">
    <citation type="submission" date="2022-10" db="EMBL/GenBank/DDBJ databases">
        <title>Genome assembly of Pristionchus species.</title>
        <authorList>
            <person name="Yoshida K."/>
            <person name="Sommer R.J."/>
        </authorList>
    </citation>
    <scope>NUCLEOTIDE SEQUENCE [LARGE SCALE GENOMIC DNA]</scope>
    <source>
        <strain evidence="8">RS5460</strain>
    </source>
</reference>
<dbReference type="InterPro" id="IPR020635">
    <property type="entry name" value="Tyr_kinase_cat_dom"/>
</dbReference>
<name>A0AAN5CZT6_9BILA</name>
<dbReference type="InterPro" id="IPR049385">
    <property type="entry name" value="FAK1-like_FERM_C"/>
</dbReference>
<evidence type="ECO:0000313" key="8">
    <source>
        <dbReference type="Proteomes" id="UP001328107"/>
    </source>
</evidence>
<dbReference type="InterPro" id="IPR050198">
    <property type="entry name" value="Non-receptor_tyrosine_kinases"/>
</dbReference>
<keyword evidence="8" id="KW-1185">Reference proteome</keyword>
<keyword evidence="1 3" id="KW-0547">Nucleotide-binding</keyword>
<dbReference type="Proteomes" id="UP001328107">
    <property type="component" value="Unassembled WGS sequence"/>
</dbReference>
<sequence length="932" mass="104899">MEAIARVFLIDGTSKPVRYDQETTVERVLQVVLQALGVSTVAFYHFSLRIQLGPTPQASDRVWLHPHLLLKNIPGFLSADLPSSQIPSDLRLELRIRFVPQSSYEFMLTDAKAFVYLHKQVYDDFLSSVAWKVSQEAALELAALHTCREFVERQSKNCLDHKFNIDSIDVDGAMAAFIPEAVRMQHNMKPPQLRKHFCSLLKKYAALPHSESVLRSLSILAHIVKYDVEVFKASLEAGWNTPVDLIVGAEVGLSYRINEMSKPTRLCELRNIISLSTRPMDHSGKCIVQIRLSGSAQPLLITVANRSIAENLAHLLDGYQRMFNQADSVYKLKGLEHCESVDMKACSTKLPQSSTSAIVNGEDDIRIRREAVTLKELIGGGQFGNVYKGIFTQSDVNVAVAVKVCKAENEPADMQLILQEAHVMKNFKHEHIVAMIGVCAENPIWLVLELAPLGELRQYLSGNKGVLSASTQVLFACQLSTAVEYLHSNNYVHRDIAARNALVSSPQCVKLSDFGLSRALDYDAVYTASRGKLPIKWLAPESILYRAFSMSSDVWMFGILVWEIFAWGVKPWSGVSNVDVVGRIETGERPVRTPDCPESVHDFLVHHVWAFEAHKRPVMSEIVRVLQEVADQLKRWVRPENVRIVRKAQAIPVIRTNIETLPNLTLWRTMEEQRRQAEEDDRWLEEEDQKHDNDNGDDFLDHAFERKMSLSTENGKGFTLRKPMPEIRFSSASSTDRTTTISEDRDETPSTAKVGNGWSRSNHTSFDVDELPERKNGSRLQRATPSEAMDSLDAVMDACRQLKSTYNVNMKQGTFVTLVSEIRNAIVTMNEMCTTEFLTMISGRLYGQAAKARLLIANDVEQLSKCIQVLAKEDTTKAAFDTTRREIVRMAGDLSSDADSLLEIMRRQFGPSQPTSPVDDKRSPFRAILSDC</sequence>
<feature type="binding site" evidence="3">
    <location>
        <position position="403"/>
    </location>
    <ligand>
        <name>ATP</name>
        <dbReference type="ChEBI" id="CHEBI:30616"/>
    </ligand>
</feature>
<dbReference type="PROSITE" id="PS00107">
    <property type="entry name" value="PROTEIN_KINASE_ATP"/>
    <property type="match status" value="1"/>
</dbReference>
<evidence type="ECO:0000256" key="2">
    <source>
        <dbReference type="ARBA" id="ARBA00022840"/>
    </source>
</evidence>
<dbReference type="InterPro" id="IPR041784">
    <property type="entry name" value="FAK1/PYK2_FERM_C"/>
</dbReference>
<dbReference type="CDD" id="cd13190">
    <property type="entry name" value="FERM_C_FAK1"/>
    <property type="match status" value="1"/>
</dbReference>
<dbReference type="SUPFAM" id="SSF50729">
    <property type="entry name" value="PH domain-like"/>
    <property type="match status" value="1"/>
</dbReference>
<proteinExistence type="predicted"/>
<dbReference type="SMART" id="SM00295">
    <property type="entry name" value="B41"/>
    <property type="match status" value="1"/>
</dbReference>
<dbReference type="Gene3D" id="3.10.20.90">
    <property type="entry name" value="Phosphatidylinositol 3-kinase Catalytic Subunit, Chain A, domain 1"/>
    <property type="match status" value="1"/>
</dbReference>
<dbReference type="SUPFAM" id="SSF47031">
    <property type="entry name" value="Second domain of FERM"/>
    <property type="match status" value="1"/>
</dbReference>
<protein>
    <recommendedName>
        <fullName evidence="9">Kin-32</fullName>
    </recommendedName>
</protein>
<feature type="compositionally biased region" description="Polar residues" evidence="4">
    <location>
        <begin position="730"/>
        <end position="741"/>
    </location>
</feature>
<dbReference type="Gene3D" id="1.20.80.10">
    <property type="match status" value="1"/>
</dbReference>
<organism evidence="7 8">
    <name type="scientific">Pristionchus mayeri</name>
    <dbReference type="NCBI Taxonomy" id="1317129"/>
    <lineage>
        <taxon>Eukaryota</taxon>
        <taxon>Metazoa</taxon>
        <taxon>Ecdysozoa</taxon>
        <taxon>Nematoda</taxon>
        <taxon>Chromadorea</taxon>
        <taxon>Rhabditida</taxon>
        <taxon>Rhabditina</taxon>
        <taxon>Diplogasteromorpha</taxon>
        <taxon>Diplogasteroidea</taxon>
        <taxon>Neodiplogasteridae</taxon>
        <taxon>Pristionchus</taxon>
    </lineage>
</organism>
<dbReference type="PRINTS" id="PR00109">
    <property type="entry name" value="TYRKINASE"/>
</dbReference>
<dbReference type="AlphaFoldDB" id="A0AAN5CZT6"/>
<dbReference type="InterPro" id="IPR035963">
    <property type="entry name" value="FERM_2"/>
</dbReference>
<dbReference type="Pfam" id="PF07714">
    <property type="entry name" value="PK_Tyr_Ser-Thr"/>
    <property type="match status" value="1"/>
</dbReference>
<dbReference type="EMBL" id="BTRK01000005">
    <property type="protein sequence ID" value="GMR54201.1"/>
    <property type="molecule type" value="Genomic_DNA"/>
</dbReference>
<keyword evidence="2 3" id="KW-0067">ATP-binding</keyword>
<dbReference type="Pfam" id="PF00373">
    <property type="entry name" value="FERM_M"/>
    <property type="match status" value="1"/>
</dbReference>
<dbReference type="Pfam" id="PF21477">
    <property type="entry name" value="FERM_C_FAK1"/>
    <property type="match status" value="1"/>
</dbReference>
<dbReference type="PROSITE" id="PS50011">
    <property type="entry name" value="PROTEIN_KINASE_DOM"/>
    <property type="match status" value="1"/>
</dbReference>
<evidence type="ECO:0000259" key="5">
    <source>
        <dbReference type="PROSITE" id="PS50011"/>
    </source>
</evidence>
<dbReference type="InterPro" id="IPR001245">
    <property type="entry name" value="Ser-Thr/Tyr_kinase_cat_dom"/>
</dbReference>
<dbReference type="Gene3D" id="3.30.200.20">
    <property type="entry name" value="Phosphorylase Kinase, domain 1"/>
    <property type="match status" value="1"/>
</dbReference>
<dbReference type="FunFam" id="3.30.200.20:FF:001510">
    <property type="entry name" value="Cell adhesion-like protein"/>
    <property type="match status" value="1"/>
</dbReference>
<dbReference type="GO" id="GO:0005524">
    <property type="term" value="F:ATP binding"/>
    <property type="evidence" value="ECO:0007669"/>
    <property type="project" value="UniProtKB-UniRule"/>
</dbReference>
<dbReference type="PROSITE" id="PS50057">
    <property type="entry name" value="FERM_3"/>
    <property type="match status" value="1"/>
</dbReference>
<dbReference type="InterPro" id="IPR014352">
    <property type="entry name" value="FERM/acyl-CoA-bd_prot_sf"/>
</dbReference>
<dbReference type="InterPro" id="IPR000299">
    <property type="entry name" value="FERM_domain"/>
</dbReference>
<evidence type="ECO:0000256" key="4">
    <source>
        <dbReference type="SAM" id="MobiDB-lite"/>
    </source>
</evidence>
<accession>A0AAN5CZT6</accession>
<dbReference type="PANTHER" id="PTHR24418">
    <property type="entry name" value="TYROSINE-PROTEIN KINASE"/>
    <property type="match status" value="1"/>
</dbReference>
<dbReference type="InterPro" id="IPR019749">
    <property type="entry name" value="Band_41_domain"/>
</dbReference>
<evidence type="ECO:0000256" key="3">
    <source>
        <dbReference type="PROSITE-ProRule" id="PRU10141"/>
    </source>
</evidence>
<feature type="region of interest" description="Disordered" evidence="4">
    <location>
        <begin position="729"/>
        <end position="785"/>
    </location>
</feature>
<evidence type="ECO:0000256" key="1">
    <source>
        <dbReference type="ARBA" id="ARBA00022741"/>
    </source>
</evidence>
<evidence type="ECO:0000259" key="6">
    <source>
        <dbReference type="PROSITE" id="PS50057"/>
    </source>
</evidence>
<dbReference type="SUPFAM" id="SSF56112">
    <property type="entry name" value="Protein kinase-like (PK-like)"/>
    <property type="match status" value="1"/>
</dbReference>
<dbReference type="InterPro" id="IPR019748">
    <property type="entry name" value="FERM_central"/>
</dbReference>
<dbReference type="InterPro" id="IPR029071">
    <property type="entry name" value="Ubiquitin-like_domsf"/>
</dbReference>
<dbReference type="InterPro" id="IPR011009">
    <property type="entry name" value="Kinase-like_dom_sf"/>
</dbReference>
<dbReference type="Gene3D" id="1.10.510.10">
    <property type="entry name" value="Transferase(Phosphotransferase) domain 1"/>
    <property type="match status" value="1"/>
</dbReference>
<evidence type="ECO:0000313" key="7">
    <source>
        <dbReference type="EMBL" id="GMR54201.1"/>
    </source>
</evidence>
<comment type="caution">
    <text evidence="7">The sequence shown here is derived from an EMBL/GenBank/DDBJ whole genome shotgun (WGS) entry which is preliminary data.</text>
</comment>
<dbReference type="FunFam" id="1.10.510.10:FF:001699">
    <property type="entry name" value="Inactive tyrosine-protein kinase kin-32"/>
    <property type="match status" value="1"/>
</dbReference>
<dbReference type="GO" id="GO:0008284">
    <property type="term" value="P:positive regulation of cell population proliferation"/>
    <property type="evidence" value="ECO:0007669"/>
    <property type="project" value="UniProtKB-ARBA"/>
</dbReference>
<dbReference type="InterPro" id="IPR000719">
    <property type="entry name" value="Prot_kinase_dom"/>
</dbReference>
<dbReference type="InterPro" id="IPR017441">
    <property type="entry name" value="Protein_kinase_ATP_BS"/>
</dbReference>
<feature type="compositionally biased region" description="Polar residues" evidence="4">
    <location>
        <begin position="749"/>
        <end position="765"/>
    </location>
</feature>
<dbReference type="Gene3D" id="2.30.29.30">
    <property type="entry name" value="Pleckstrin-homology domain (PH domain)/Phosphotyrosine-binding domain (PTB)"/>
    <property type="match status" value="1"/>
</dbReference>
<dbReference type="InterPro" id="IPR011993">
    <property type="entry name" value="PH-like_dom_sf"/>
</dbReference>
<dbReference type="SUPFAM" id="SSF54236">
    <property type="entry name" value="Ubiquitin-like"/>
    <property type="match status" value="1"/>
</dbReference>
<feature type="domain" description="Protein kinase" evidence="5">
    <location>
        <begin position="372"/>
        <end position="637"/>
    </location>
</feature>
<evidence type="ECO:0008006" key="9">
    <source>
        <dbReference type="Google" id="ProtNLM"/>
    </source>
</evidence>
<dbReference type="GO" id="GO:0004713">
    <property type="term" value="F:protein tyrosine kinase activity"/>
    <property type="evidence" value="ECO:0007669"/>
    <property type="project" value="InterPro"/>
</dbReference>